<evidence type="ECO:0000313" key="2">
    <source>
        <dbReference type="Proteomes" id="UP000276133"/>
    </source>
</evidence>
<comment type="caution">
    <text evidence="1">The sequence shown here is derived from an EMBL/GenBank/DDBJ whole genome shotgun (WGS) entry which is preliminary data.</text>
</comment>
<sequence>METLNIKSTILEDGFQNSFEQLLKLIEKHFISKIFITKNLLESKYIFKLFKFYFFVLYVYTKKTDIKN</sequence>
<accession>A0A3M7RM96</accession>
<proteinExistence type="predicted"/>
<reference evidence="1 2" key="1">
    <citation type="journal article" date="2018" name="Sci. Rep.">
        <title>Genomic signatures of local adaptation to the degree of environmental predictability in rotifers.</title>
        <authorList>
            <person name="Franch-Gras L."/>
            <person name="Hahn C."/>
            <person name="Garcia-Roger E.M."/>
            <person name="Carmona M.J."/>
            <person name="Serra M."/>
            <person name="Gomez A."/>
        </authorList>
    </citation>
    <scope>NUCLEOTIDE SEQUENCE [LARGE SCALE GENOMIC DNA]</scope>
    <source>
        <strain evidence="1">HYR1</strain>
    </source>
</reference>
<keyword evidence="2" id="KW-1185">Reference proteome</keyword>
<organism evidence="1 2">
    <name type="scientific">Brachionus plicatilis</name>
    <name type="common">Marine rotifer</name>
    <name type="synonym">Brachionus muelleri</name>
    <dbReference type="NCBI Taxonomy" id="10195"/>
    <lineage>
        <taxon>Eukaryota</taxon>
        <taxon>Metazoa</taxon>
        <taxon>Spiralia</taxon>
        <taxon>Gnathifera</taxon>
        <taxon>Rotifera</taxon>
        <taxon>Eurotatoria</taxon>
        <taxon>Monogononta</taxon>
        <taxon>Pseudotrocha</taxon>
        <taxon>Ploima</taxon>
        <taxon>Brachionidae</taxon>
        <taxon>Brachionus</taxon>
    </lineage>
</organism>
<evidence type="ECO:0000313" key="1">
    <source>
        <dbReference type="EMBL" id="RNA24589.1"/>
    </source>
</evidence>
<dbReference type="EMBL" id="REGN01003094">
    <property type="protein sequence ID" value="RNA24589.1"/>
    <property type="molecule type" value="Genomic_DNA"/>
</dbReference>
<gene>
    <name evidence="1" type="ORF">BpHYR1_051566</name>
</gene>
<name>A0A3M7RM96_BRAPC</name>
<dbReference type="AlphaFoldDB" id="A0A3M7RM96"/>
<dbReference type="Proteomes" id="UP000276133">
    <property type="component" value="Unassembled WGS sequence"/>
</dbReference>
<protein>
    <submittedName>
        <fullName evidence="1">Uncharacterized protein</fullName>
    </submittedName>
</protein>